<dbReference type="OrthoDB" id="416253at2759"/>
<keyword evidence="3" id="KW-1185">Reference proteome</keyword>
<feature type="non-terminal residue" evidence="2">
    <location>
        <position position="439"/>
    </location>
</feature>
<sequence>SRPGEVEAAVMEAINLGYRHIDTAFFYQNEKEIGQAVQAKIKDGTVKREDLFITTKLWNNFHKQSSVVPTCKKSLENLGLSYLDLYLVHWPFAFQVEVNINVNQTPLIEFCKKHNITITGYSPLGQPGNKAGIPTGLDNPVVIELSKKHNKTPAQIILRYVLQQGIAIIPKTVTSSRLKENMNIFDFSLTNDEMASIDKIGTGQRVARFGEWNSKLSNRTNSPACNRLLSLDNIVSPITQCGSWRSRMLDKVKEYRDAIKNMMTFDKTANGFQTARINDKRSSNSSIDMRATTSLSSIPDVVTFSSIALKYKEYEDIPIAMRGPRLNTTESRKLNAPVEPSNQINNTSDSPSRFASMDNMISSSLKSFLALEKQVKEEFLEEDDTFTIKKKISAEPFLSYTEGIAEFVWTDDSTEESLHGKLSNSLEHLNSEDISFGDP</sequence>
<dbReference type="PROSITE" id="PS00798">
    <property type="entry name" value="ALDOKETO_REDUCTASE_1"/>
    <property type="match status" value="1"/>
</dbReference>
<accession>A0A6V7H8K8</accession>
<gene>
    <name evidence="2" type="ORF">MHI_LOCUS604268</name>
</gene>
<proteinExistence type="predicted"/>
<evidence type="ECO:0000259" key="1">
    <source>
        <dbReference type="Pfam" id="PF00248"/>
    </source>
</evidence>
<dbReference type="InterPro" id="IPR023210">
    <property type="entry name" value="NADP_OxRdtase_dom"/>
</dbReference>
<feature type="domain" description="NADP-dependent oxidoreductase" evidence="1">
    <location>
        <begin position="93"/>
        <end position="200"/>
    </location>
</feature>
<dbReference type="Proteomes" id="UP000752696">
    <property type="component" value="Unassembled WGS sequence"/>
</dbReference>
<dbReference type="PANTHER" id="PTHR11732">
    <property type="entry name" value="ALDO/KETO REDUCTASE"/>
    <property type="match status" value="1"/>
</dbReference>
<feature type="non-terminal residue" evidence="2">
    <location>
        <position position="1"/>
    </location>
</feature>
<dbReference type="EMBL" id="CAJDYZ010008870">
    <property type="protein sequence ID" value="CAD1475875.1"/>
    <property type="molecule type" value="Genomic_DNA"/>
</dbReference>
<dbReference type="Pfam" id="PF00248">
    <property type="entry name" value="Aldo_ket_red"/>
    <property type="match status" value="2"/>
</dbReference>
<evidence type="ECO:0000313" key="2">
    <source>
        <dbReference type="EMBL" id="CAD1475875.1"/>
    </source>
</evidence>
<protein>
    <recommendedName>
        <fullName evidence="1">NADP-dependent oxidoreductase domain-containing protein</fullName>
    </recommendedName>
</protein>
<name>A0A6V7H8K8_9HYME</name>
<reference evidence="2" key="1">
    <citation type="submission" date="2020-07" db="EMBL/GenBank/DDBJ databases">
        <authorList>
            <person name="Nazaruddin N."/>
        </authorList>
    </citation>
    <scope>NUCLEOTIDE SEQUENCE</scope>
</reference>
<dbReference type="PRINTS" id="PR00069">
    <property type="entry name" value="ALDKETRDTASE"/>
</dbReference>
<dbReference type="InterPro" id="IPR036812">
    <property type="entry name" value="NAD(P)_OxRdtase_dom_sf"/>
</dbReference>
<dbReference type="Gene3D" id="3.20.20.100">
    <property type="entry name" value="NADP-dependent oxidoreductase domain"/>
    <property type="match status" value="2"/>
</dbReference>
<dbReference type="GO" id="GO:0016491">
    <property type="term" value="F:oxidoreductase activity"/>
    <property type="evidence" value="ECO:0007669"/>
    <property type="project" value="InterPro"/>
</dbReference>
<dbReference type="PROSITE" id="PS00063">
    <property type="entry name" value="ALDOKETO_REDUCTASE_3"/>
    <property type="match status" value="1"/>
</dbReference>
<comment type="caution">
    <text evidence="2">The sequence shown here is derived from an EMBL/GenBank/DDBJ whole genome shotgun (WGS) entry which is preliminary data.</text>
</comment>
<dbReference type="InterPro" id="IPR018170">
    <property type="entry name" value="Aldo/ket_reductase_CS"/>
</dbReference>
<organism evidence="2 3">
    <name type="scientific">Heterotrigona itama</name>
    <dbReference type="NCBI Taxonomy" id="395501"/>
    <lineage>
        <taxon>Eukaryota</taxon>
        <taxon>Metazoa</taxon>
        <taxon>Ecdysozoa</taxon>
        <taxon>Arthropoda</taxon>
        <taxon>Hexapoda</taxon>
        <taxon>Insecta</taxon>
        <taxon>Pterygota</taxon>
        <taxon>Neoptera</taxon>
        <taxon>Endopterygota</taxon>
        <taxon>Hymenoptera</taxon>
        <taxon>Apocrita</taxon>
        <taxon>Aculeata</taxon>
        <taxon>Apoidea</taxon>
        <taxon>Anthophila</taxon>
        <taxon>Apidae</taxon>
        <taxon>Heterotrigona</taxon>
    </lineage>
</organism>
<dbReference type="InterPro" id="IPR020471">
    <property type="entry name" value="AKR"/>
</dbReference>
<dbReference type="SUPFAM" id="SSF51430">
    <property type="entry name" value="NAD(P)-linked oxidoreductase"/>
    <property type="match status" value="1"/>
</dbReference>
<feature type="domain" description="NADP-dependent oxidoreductase" evidence="1">
    <location>
        <begin position="5"/>
        <end position="92"/>
    </location>
</feature>
<dbReference type="AlphaFoldDB" id="A0A6V7H8K8"/>
<evidence type="ECO:0000313" key="3">
    <source>
        <dbReference type="Proteomes" id="UP000752696"/>
    </source>
</evidence>